<dbReference type="PROSITE" id="PS50056">
    <property type="entry name" value="TYR_PHOSPHATASE_2"/>
    <property type="match status" value="1"/>
</dbReference>
<dbReference type="AlphaFoldDB" id="A0A9P6ELP7"/>
<sequence length="396" mass="43959">MTSSTLPTWLATALSSEKQMVNGIRVLASRESQRDAASTLSRRAVFEQAHPSLKGALSFLDRKSKEHFSKNTKYYAVTAGSQRVHHNKNRYTNVTPYDRTRVVVHDGRVGYSDQLEDRYLNASWVLEKAGHKWWIASQAPLPHSAHAFLSMMLQPAVEPPYSSTPSQMKIRTVVQLTRNVESGRRKADAYFPSEVGQSFVVPPEDQLDVPALEVTLHATRRIPEADCFESLVSIVPTSGHETNAQPVFFKHLLYSSWPDHGVPEMEDRESLLAFIRLVDATNRNPDIPSLHNSQLNADPDPPIVVGCSAGIGRTGSFIALSSLLRHHDFLQPPAFPTSSSVLPASPLGAVPSEVKDDEVVQEIDSLREQRPGMVQREEQTLLVYEVLAAAFGFQMG</sequence>
<feature type="domain" description="Tyrosine specific protein phosphatases" evidence="3">
    <location>
        <begin position="272"/>
        <end position="381"/>
    </location>
</feature>
<dbReference type="PANTHER" id="PTHR19134:SF449">
    <property type="entry name" value="TYROSINE-PROTEIN PHOSPHATASE 1"/>
    <property type="match status" value="1"/>
</dbReference>
<dbReference type="InterPro" id="IPR050348">
    <property type="entry name" value="Protein-Tyr_Phosphatase"/>
</dbReference>
<dbReference type="Gene3D" id="3.90.190.10">
    <property type="entry name" value="Protein tyrosine phosphatase superfamily"/>
    <property type="match status" value="1"/>
</dbReference>
<dbReference type="CDD" id="cd00047">
    <property type="entry name" value="PTPc"/>
    <property type="match status" value="1"/>
</dbReference>
<proteinExistence type="inferred from homology"/>
<dbReference type="SMART" id="SM00194">
    <property type="entry name" value="PTPc"/>
    <property type="match status" value="1"/>
</dbReference>
<dbReference type="InterPro" id="IPR003595">
    <property type="entry name" value="Tyr_Pase_cat"/>
</dbReference>
<dbReference type="SMART" id="SM00404">
    <property type="entry name" value="PTPc_motif"/>
    <property type="match status" value="1"/>
</dbReference>
<feature type="domain" description="Tyrosine-protein phosphatase" evidence="2">
    <location>
        <begin position="85"/>
        <end position="390"/>
    </location>
</feature>
<comment type="caution">
    <text evidence="4">The sequence shown here is derived from an EMBL/GenBank/DDBJ whole genome shotgun (WGS) entry which is preliminary data.</text>
</comment>
<dbReference type="InterPro" id="IPR000242">
    <property type="entry name" value="PTP_cat"/>
</dbReference>
<comment type="similarity">
    <text evidence="1">Belongs to the protein-tyrosine phosphatase family. Non-receptor class subfamily.</text>
</comment>
<evidence type="ECO:0000259" key="2">
    <source>
        <dbReference type="PROSITE" id="PS50055"/>
    </source>
</evidence>
<dbReference type="PANTHER" id="PTHR19134">
    <property type="entry name" value="RECEPTOR-TYPE TYROSINE-PROTEIN PHOSPHATASE"/>
    <property type="match status" value="1"/>
</dbReference>
<dbReference type="Proteomes" id="UP000807306">
    <property type="component" value="Unassembled WGS sequence"/>
</dbReference>
<protein>
    <submittedName>
        <fullName evidence="4">Protein-tyrosine phosphatase-like protein</fullName>
    </submittedName>
</protein>
<dbReference type="SUPFAM" id="SSF52799">
    <property type="entry name" value="(Phosphotyrosine protein) phosphatases II"/>
    <property type="match status" value="1"/>
</dbReference>
<evidence type="ECO:0000313" key="5">
    <source>
        <dbReference type="Proteomes" id="UP000807306"/>
    </source>
</evidence>
<dbReference type="PROSITE" id="PS50055">
    <property type="entry name" value="TYR_PHOSPHATASE_PTP"/>
    <property type="match status" value="1"/>
</dbReference>
<organism evidence="4 5">
    <name type="scientific">Crepidotus variabilis</name>
    <dbReference type="NCBI Taxonomy" id="179855"/>
    <lineage>
        <taxon>Eukaryota</taxon>
        <taxon>Fungi</taxon>
        <taxon>Dikarya</taxon>
        <taxon>Basidiomycota</taxon>
        <taxon>Agaricomycotina</taxon>
        <taxon>Agaricomycetes</taxon>
        <taxon>Agaricomycetidae</taxon>
        <taxon>Agaricales</taxon>
        <taxon>Agaricineae</taxon>
        <taxon>Crepidotaceae</taxon>
        <taxon>Crepidotus</taxon>
    </lineage>
</organism>
<dbReference type="EMBL" id="MU157833">
    <property type="protein sequence ID" value="KAF9532091.1"/>
    <property type="molecule type" value="Genomic_DNA"/>
</dbReference>
<dbReference type="Pfam" id="PF00102">
    <property type="entry name" value="Y_phosphatase"/>
    <property type="match status" value="1"/>
</dbReference>
<name>A0A9P6ELP7_9AGAR</name>
<dbReference type="InterPro" id="IPR000387">
    <property type="entry name" value="Tyr_Pase_dom"/>
</dbReference>
<evidence type="ECO:0000313" key="4">
    <source>
        <dbReference type="EMBL" id="KAF9532091.1"/>
    </source>
</evidence>
<dbReference type="PRINTS" id="PR00700">
    <property type="entry name" value="PRTYPHPHTASE"/>
</dbReference>
<evidence type="ECO:0000259" key="3">
    <source>
        <dbReference type="PROSITE" id="PS50056"/>
    </source>
</evidence>
<accession>A0A9P6ELP7</accession>
<keyword evidence="5" id="KW-1185">Reference proteome</keyword>
<dbReference type="GO" id="GO:0004725">
    <property type="term" value="F:protein tyrosine phosphatase activity"/>
    <property type="evidence" value="ECO:0007669"/>
    <property type="project" value="InterPro"/>
</dbReference>
<reference evidence="4" key="1">
    <citation type="submission" date="2020-11" db="EMBL/GenBank/DDBJ databases">
        <authorList>
            <consortium name="DOE Joint Genome Institute"/>
            <person name="Ahrendt S."/>
            <person name="Riley R."/>
            <person name="Andreopoulos W."/>
            <person name="Labutti K."/>
            <person name="Pangilinan J."/>
            <person name="Ruiz-Duenas F.J."/>
            <person name="Barrasa J.M."/>
            <person name="Sanchez-Garcia M."/>
            <person name="Camarero S."/>
            <person name="Miyauchi S."/>
            <person name="Serrano A."/>
            <person name="Linde D."/>
            <person name="Babiker R."/>
            <person name="Drula E."/>
            <person name="Ayuso-Fernandez I."/>
            <person name="Pacheco R."/>
            <person name="Padilla G."/>
            <person name="Ferreira P."/>
            <person name="Barriuso J."/>
            <person name="Kellner H."/>
            <person name="Castanera R."/>
            <person name="Alfaro M."/>
            <person name="Ramirez L."/>
            <person name="Pisabarro A.G."/>
            <person name="Kuo A."/>
            <person name="Tritt A."/>
            <person name="Lipzen A."/>
            <person name="He G."/>
            <person name="Yan M."/>
            <person name="Ng V."/>
            <person name="Cullen D."/>
            <person name="Martin F."/>
            <person name="Rosso M.-N."/>
            <person name="Henrissat B."/>
            <person name="Hibbett D."/>
            <person name="Martinez A.T."/>
            <person name="Grigoriev I.V."/>
        </authorList>
    </citation>
    <scope>NUCLEOTIDE SEQUENCE</scope>
    <source>
        <strain evidence="4">CBS 506.95</strain>
    </source>
</reference>
<dbReference type="InterPro" id="IPR029021">
    <property type="entry name" value="Prot-tyrosine_phosphatase-like"/>
</dbReference>
<gene>
    <name evidence="4" type="ORF">CPB83DRAFT_57182</name>
</gene>
<evidence type="ECO:0000256" key="1">
    <source>
        <dbReference type="ARBA" id="ARBA00009649"/>
    </source>
</evidence>
<dbReference type="OrthoDB" id="10253954at2759"/>